<keyword evidence="3 7" id="KW-1003">Cell membrane</keyword>
<feature type="transmembrane region" description="Helical" evidence="7">
    <location>
        <begin position="136"/>
        <end position="155"/>
    </location>
</feature>
<dbReference type="OrthoDB" id="9783569at2"/>
<dbReference type="PANTHER" id="PTHR38596:SF1">
    <property type="entry name" value="UPF0114 PROTEIN YQHA"/>
    <property type="match status" value="1"/>
</dbReference>
<sequence length="172" mass="19234">MKRFFESFLFMSRWLLAPFFVMLAVGLLELLYKAGVHLFEATAHLVTATESNMTLLVLDLIDMTLTGALVVTVMLSVYENFVSKVDTDSQPGWPDWMGSIDFSELKLKLLSTIVAISAIKLLEAFMDVPHMNDRDLYFYLGIHLTFVVSTLAFALSERLAGGHGTNHGEQGH</sequence>
<dbReference type="GO" id="GO:0005886">
    <property type="term" value="C:plasma membrane"/>
    <property type="evidence" value="ECO:0007669"/>
    <property type="project" value="UniProtKB-SubCell"/>
</dbReference>
<keyword evidence="9" id="KW-1185">Reference proteome</keyword>
<comment type="caution">
    <text evidence="8">The sequence shown here is derived from an EMBL/GenBank/DDBJ whole genome shotgun (WGS) entry which is preliminary data.</text>
</comment>
<dbReference type="HAMAP" id="MF_00143">
    <property type="entry name" value="UPF0114"/>
    <property type="match status" value="1"/>
</dbReference>
<organism evidence="8 9">
    <name type="scientific">Methylosinus sporium</name>
    <dbReference type="NCBI Taxonomy" id="428"/>
    <lineage>
        <taxon>Bacteria</taxon>
        <taxon>Pseudomonadati</taxon>
        <taxon>Pseudomonadota</taxon>
        <taxon>Alphaproteobacteria</taxon>
        <taxon>Hyphomicrobiales</taxon>
        <taxon>Methylocystaceae</taxon>
        <taxon>Methylosinus</taxon>
    </lineage>
</organism>
<dbReference type="Pfam" id="PF03350">
    <property type="entry name" value="UPF0114"/>
    <property type="match status" value="1"/>
</dbReference>
<keyword evidence="4 7" id="KW-0812">Transmembrane</keyword>
<evidence type="ECO:0000256" key="7">
    <source>
        <dbReference type="HAMAP-Rule" id="MF_00143"/>
    </source>
</evidence>
<evidence type="ECO:0000256" key="1">
    <source>
        <dbReference type="ARBA" id="ARBA00004651"/>
    </source>
</evidence>
<evidence type="ECO:0000256" key="3">
    <source>
        <dbReference type="ARBA" id="ARBA00022475"/>
    </source>
</evidence>
<protein>
    <recommendedName>
        <fullName evidence="7">UPF0114 protein C5689_11030</fullName>
    </recommendedName>
</protein>
<evidence type="ECO:0000256" key="2">
    <source>
        <dbReference type="ARBA" id="ARBA00005774"/>
    </source>
</evidence>
<feature type="transmembrane region" description="Helical" evidence="7">
    <location>
        <begin position="53"/>
        <end position="78"/>
    </location>
</feature>
<proteinExistence type="inferred from homology"/>
<dbReference type="RefSeq" id="WP_108917327.1">
    <property type="nucleotide sequence ID" value="NZ_BGJY01000001.1"/>
</dbReference>
<feature type="transmembrane region" description="Helical" evidence="7">
    <location>
        <begin position="12"/>
        <end position="32"/>
    </location>
</feature>
<dbReference type="InterPro" id="IPR005134">
    <property type="entry name" value="UPF0114"/>
</dbReference>
<evidence type="ECO:0000256" key="6">
    <source>
        <dbReference type="ARBA" id="ARBA00023136"/>
    </source>
</evidence>
<keyword evidence="6 7" id="KW-0472">Membrane</keyword>
<dbReference type="AlphaFoldDB" id="A0A2U1SQA8"/>
<dbReference type="PANTHER" id="PTHR38596">
    <property type="entry name" value="UPF0114 PROTEIN YQHA"/>
    <property type="match status" value="1"/>
</dbReference>
<keyword evidence="5 7" id="KW-1133">Transmembrane helix</keyword>
<evidence type="ECO:0000256" key="5">
    <source>
        <dbReference type="ARBA" id="ARBA00022989"/>
    </source>
</evidence>
<evidence type="ECO:0000256" key="4">
    <source>
        <dbReference type="ARBA" id="ARBA00022692"/>
    </source>
</evidence>
<name>A0A2U1SQA8_METSR</name>
<reference evidence="8 9" key="1">
    <citation type="journal article" date="2018" name="Appl. Microbiol. Biotechnol.">
        <title>Co-cultivation of the strictly anaerobic methanogen Methanosarcina barkeri with aerobic methanotrophs in an oxygen-limited membrane bioreactor.</title>
        <authorList>
            <person name="In 't Zandt M.H."/>
            <person name="van den Bosch T.J.M."/>
            <person name="Rijkers R."/>
            <person name="van Kessel M.A.H.J."/>
            <person name="Jetten M.S.M."/>
            <person name="Welte C.U."/>
        </authorList>
    </citation>
    <scope>NUCLEOTIDE SEQUENCE [LARGE SCALE GENOMIC DNA]</scope>
    <source>
        <strain evidence="8 9">DSM 17706</strain>
    </source>
</reference>
<evidence type="ECO:0000313" key="8">
    <source>
        <dbReference type="EMBL" id="PWB93804.1"/>
    </source>
</evidence>
<comment type="similarity">
    <text evidence="2 7">Belongs to the UPF0114 family.</text>
</comment>
<dbReference type="InterPro" id="IPR020761">
    <property type="entry name" value="UPF0114_bac"/>
</dbReference>
<dbReference type="Proteomes" id="UP000245137">
    <property type="component" value="Unassembled WGS sequence"/>
</dbReference>
<evidence type="ECO:0000313" key="9">
    <source>
        <dbReference type="Proteomes" id="UP000245137"/>
    </source>
</evidence>
<gene>
    <name evidence="8" type="ORF">C5689_11030</name>
</gene>
<comment type="subcellular location">
    <subcellularLocation>
        <location evidence="1 7">Cell membrane</location>
        <topology evidence="1 7">Multi-pass membrane protein</topology>
    </subcellularLocation>
</comment>
<accession>A0A2U1SQA8</accession>
<dbReference type="EMBL" id="PUIV01000015">
    <property type="protein sequence ID" value="PWB93804.1"/>
    <property type="molecule type" value="Genomic_DNA"/>
</dbReference>